<name>A0A2W2ASI1_9HYPH</name>
<feature type="chain" id="PRO_5015916125" description="DUF3551 domain-containing protein" evidence="1">
    <location>
        <begin position="38"/>
        <end position="110"/>
    </location>
</feature>
<proteinExistence type="predicted"/>
<dbReference type="AlphaFoldDB" id="A0A2W2ASI1"/>
<evidence type="ECO:0000313" key="3">
    <source>
        <dbReference type="Proteomes" id="UP000248795"/>
    </source>
</evidence>
<reference evidence="3" key="1">
    <citation type="submission" date="2018-06" db="EMBL/GenBank/DDBJ databases">
        <title>Aestuariibacter litoralis strain KCTC 52945T.</title>
        <authorList>
            <person name="Li X."/>
            <person name="Salam N."/>
            <person name="Li J.-L."/>
            <person name="Chen Y.-M."/>
            <person name="Yang Z.-W."/>
            <person name="Zhang L.-Y."/>
            <person name="Han M.-X."/>
            <person name="Xiao M."/>
            <person name="Li W.-J."/>
        </authorList>
    </citation>
    <scope>NUCLEOTIDE SEQUENCE [LARGE SCALE GENOMIC DNA]</scope>
    <source>
        <strain evidence="3">KCTC 52945</strain>
    </source>
</reference>
<dbReference type="Proteomes" id="UP000248795">
    <property type="component" value="Unassembled WGS sequence"/>
</dbReference>
<accession>A0A2W2ASI1</accession>
<sequence>MTSSSEKENDMRCSLSILCTAVMVSALLWPAAAPAEAASRSAVLSACNRTAGCGYTKNKDNGDISGCSRQSGKCFYCPNDGKKQCFGVGRTLPPAGRLPVITGDAVVLTK</sequence>
<dbReference type="EMBL" id="QKVK01000005">
    <property type="protein sequence ID" value="PZF76612.1"/>
    <property type="molecule type" value="Genomic_DNA"/>
</dbReference>
<evidence type="ECO:0008006" key="4">
    <source>
        <dbReference type="Google" id="ProtNLM"/>
    </source>
</evidence>
<comment type="caution">
    <text evidence="2">The sequence shown here is derived from an EMBL/GenBank/DDBJ whole genome shotgun (WGS) entry which is preliminary data.</text>
</comment>
<evidence type="ECO:0000313" key="2">
    <source>
        <dbReference type="EMBL" id="PZF76612.1"/>
    </source>
</evidence>
<feature type="signal peptide" evidence="1">
    <location>
        <begin position="1"/>
        <end position="37"/>
    </location>
</feature>
<keyword evidence="1" id="KW-0732">Signal</keyword>
<evidence type="ECO:0000256" key="1">
    <source>
        <dbReference type="SAM" id="SignalP"/>
    </source>
</evidence>
<organism evidence="2 3">
    <name type="scientific">Aestuariivirga litoralis</name>
    <dbReference type="NCBI Taxonomy" id="2650924"/>
    <lineage>
        <taxon>Bacteria</taxon>
        <taxon>Pseudomonadati</taxon>
        <taxon>Pseudomonadota</taxon>
        <taxon>Alphaproteobacteria</taxon>
        <taxon>Hyphomicrobiales</taxon>
        <taxon>Aestuariivirgaceae</taxon>
        <taxon>Aestuariivirga</taxon>
    </lineage>
</organism>
<protein>
    <recommendedName>
        <fullName evidence="4">DUF3551 domain-containing protein</fullName>
    </recommendedName>
</protein>
<gene>
    <name evidence="2" type="ORF">DK847_12490</name>
</gene>
<keyword evidence="3" id="KW-1185">Reference proteome</keyword>